<gene>
    <name evidence="1" type="ORF">S03H2_71214</name>
</gene>
<organism evidence="1">
    <name type="scientific">marine sediment metagenome</name>
    <dbReference type="NCBI Taxonomy" id="412755"/>
    <lineage>
        <taxon>unclassified sequences</taxon>
        <taxon>metagenomes</taxon>
        <taxon>ecological metagenomes</taxon>
    </lineage>
</organism>
<evidence type="ECO:0000313" key="1">
    <source>
        <dbReference type="EMBL" id="GAI00359.1"/>
    </source>
</evidence>
<dbReference type="EMBL" id="BARU01047573">
    <property type="protein sequence ID" value="GAI00359.1"/>
    <property type="molecule type" value="Genomic_DNA"/>
</dbReference>
<accession>X1M1S8</accession>
<protein>
    <submittedName>
        <fullName evidence="1">Uncharacterized protein</fullName>
    </submittedName>
</protein>
<proteinExistence type="predicted"/>
<sequence>MRVPDAGVPDTLISRQATNSSGIAELSFTIGAEYTYYFYAHFAGDSEYEESVSPTITVTIEEVALGEFRFDSWNPGAFDYREIFIVGSAWPAVV</sequence>
<comment type="caution">
    <text evidence="1">The sequence shown here is derived from an EMBL/GenBank/DDBJ whole genome shotgun (WGS) entry which is preliminary data.</text>
</comment>
<reference evidence="1" key="1">
    <citation type="journal article" date="2014" name="Front. Microbiol.">
        <title>High frequency of phylogenetically diverse reductive dehalogenase-homologous genes in deep subseafloor sedimentary metagenomes.</title>
        <authorList>
            <person name="Kawai M."/>
            <person name="Futagami T."/>
            <person name="Toyoda A."/>
            <person name="Takaki Y."/>
            <person name="Nishi S."/>
            <person name="Hori S."/>
            <person name="Arai W."/>
            <person name="Tsubouchi T."/>
            <person name="Morono Y."/>
            <person name="Uchiyama I."/>
            <person name="Ito T."/>
            <person name="Fujiyama A."/>
            <person name="Inagaki F."/>
            <person name="Takami H."/>
        </authorList>
    </citation>
    <scope>NUCLEOTIDE SEQUENCE</scope>
    <source>
        <strain evidence="1">Expedition CK06-06</strain>
    </source>
</reference>
<name>X1M1S8_9ZZZZ</name>
<feature type="non-terminal residue" evidence="1">
    <location>
        <position position="94"/>
    </location>
</feature>
<dbReference type="AlphaFoldDB" id="X1M1S8"/>